<dbReference type="InterPro" id="IPR036736">
    <property type="entry name" value="ACP-like_sf"/>
</dbReference>
<keyword evidence="1" id="KW-0596">Phosphopantetheine</keyword>
<dbReference type="Pfam" id="PF13193">
    <property type="entry name" value="AMP-binding_C"/>
    <property type="match status" value="1"/>
</dbReference>
<dbReference type="InterPro" id="IPR020845">
    <property type="entry name" value="AMP-binding_CS"/>
</dbReference>
<comment type="similarity">
    <text evidence="4">Belongs to the NRP synthetase family.</text>
</comment>
<dbReference type="PANTHER" id="PTHR45527:SF11">
    <property type="entry name" value="NONRIBOSOMAL PEPTIDE SYNTHETASE 5"/>
    <property type="match status" value="1"/>
</dbReference>
<evidence type="ECO:0000259" key="6">
    <source>
        <dbReference type="PROSITE" id="PS50075"/>
    </source>
</evidence>
<evidence type="ECO:0000313" key="8">
    <source>
        <dbReference type="Proteomes" id="UP001492380"/>
    </source>
</evidence>
<dbReference type="InterPro" id="IPR045851">
    <property type="entry name" value="AMP-bd_C_sf"/>
</dbReference>
<dbReference type="PROSITE" id="PS00012">
    <property type="entry name" value="PHOSPHOPANTETHEINE"/>
    <property type="match status" value="2"/>
</dbReference>
<keyword evidence="2" id="KW-0597">Phosphoprotein</keyword>
<dbReference type="SUPFAM" id="SSF47336">
    <property type="entry name" value="ACP-like"/>
    <property type="match status" value="2"/>
</dbReference>
<dbReference type="SMART" id="SM00823">
    <property type="entry name" value="PKS_PP"/>
    <property type="match status" value="2"/>
</dbReference>
<feature type="compositionally biased region" description="Polar residues" evidence="5">
    <location>
        <begin position="801"/>
        <end position="810"/>
    </location>
</feature>
<evidence type="ECO:0000256" key="4">
    <source>
        <dbReference type="ARBA" id="ARBA00029454"/>
    </source>
</evidence>
<feature type="region of interest" description="Disordered" evidence="5">
    <location>
        <begin position="800"/>
        <end position="820"/>
    </location>
</feature>
<dbReference type="SUPFAM" id="SSF52777">
    <property type="entry name" value="CoA-dependent acyltransferases"/>
    <property type="match status" value="4"/>
</dbReference>
<keyword evidence="3" id="KW-0436">Ligase</keyword>
<dbReference type="InterPro" id="IPR023213">
    <property type="entry name" value="CAT-like_dom_sf"/>
</dbReference>
<gene>
    <name evidence="7" type="ORF">HDK90DRAFT_468362</name>
</gene>
<dbReference type="PROSITE" id="PS00455">
    <property type="entry name" value="AMP_BINDING"/>
    <property type="match status" value="1"/>
</dbReference>
<accession>A0ABR1YFL3</accession>
<dbReference type="InterPro" id="IPR042099">
    <property type="entry name" value="ANL_N_sf"/>
</dbReference>
<dbReference type="Gene3D" id="1.10.1200.10">
    <property type="entry name" value="ACP-like"/>
    <property type="match status" value="2"/>
</dbReference>
<feature type="compositionally biased region" description="Low complexity" evidence="5">
    <location>
        <begin position="1790"/>
        <end position="1809"/>
    </location>
</feature>
<dbReference type="Pfam" id="PF00550">
    <property type="entry name" value="PP-binding"/>
    <property type="match status" value="2"/>
</dbReference>
<dbReference type="InterPro" id="IPR000873">
    <property type="entry name" value="AMP-dep_synth/lig_dom"/>
</dbReference>
<dbReference type="InterPro" id="IPR006162">
    <property type="entry name" value="Ppantetheine_attach_site"/>
</dbReference>
<organism evidence="7 8">
    <name type="scientific">Phyllosticta capitalensis</name>
    <dbReference type="NCBI Taxonomy" id="121624"/>
    <lineage>
        <taxon>Eukaryota</taxon>
        <taxon>Fungi</taxon>
        <taxon>Dikarya</taxon>
        <taxon>Ascomycota</taxon>
        <taxon>Pezizomycotina</taxon>
        <taxon>Dothideomycetes</taxon>
        <taxon>Dothideomycetes incertae sedis</taxon>
        <taxon>Botryosphaeriales</taxon>
        <taxon>Phyllostictaceae</taxon>
        <taxon>Phyllosticta</taxon>
    </lineage>
</organism>
<evidence type="ECO:0000256" key="2">
    <source>
        <dbReference type="ARBA" id="ARBA00022553"/>
    </source>
</evidence>
<dbReference type="Gene3D" id="3.30.559.30">
    <property type="entry name" value="Nonribosomal peptide synthetase, condensation domain"/>
    <property type="match status" value="2"/>
</dbReference>
<dbReference type="Gene3D" id="3.40.50.12780">
    <property type="entry name" value="N-terminal domain of ligase-like"/>
    <property type="match status" value="2"/>
</dbReference>
<protein>
    <submittedName>
        <fullName evidence="7">Nonribosomal peptide synthase GliP2</fullName>
    </submittedName>
</protein>
<dbReference type="InterPro" id="IPR020806">
    <property type="entry name" value="PKS_PP-bd"/>
</dbReference>
<dbReference type="EMBL" id="JBBWRZ010000009">
    <property type="protein sequence ID" value="KAK8228848.1"/>
    <property type="molecule type" value="Genomic_DNA"/>
</dbReference>
<sequence>MGSIVDLFAKCAKEHGSLPALDDWTKGTSSLRQYTYHEIDIASSNLCQRLKSHGLKRGDNIPLLAARSPAMVVAVLAILKLGACYVPIDLSSWGPERIETTLEIVGAKTLVCTEALDTSLAAYDVVFFRNEDMVFDDDHTSSAAEAPSPDDLAYIIFTSGSTGKPKGVMVAHRSMANYARSNGQESSFNVKVTSRSRILMLFSIAFDGCAGVLFSTLCNGGCLVIASPETFARAAQTCTELPLTPSILMALDPSSGYDSVESVLLGGEKPSEALVNAWATPKRKVWNAYGPTEATCVTLMAELQPGSPIVLGYPVNNTSVILLDESGNEAEEGEICIGGLGLAVGYFNDPERTEKAFVIHKGERTYKSGDFGTMTPNGITFAGRKDSLVKNRGFLVNLETEVEPALMSVSAVTAAAAVMEGGRLHAFVTPSSAAEGLRETLLQEYSSFLVPDNIVALDQLPMTSNGKIDLKALRSLVQDEVEDSDASREDLDPQQAVIEAFRIALGVRPSDISSETSFRDLGGHSLAAVRITTTLRKHSYSITVPQVFSLDSVEAISQALTRVAVEVSADQSDSEMEEQELWQPVENYFGNKPTSVTRVAPMTEMQLRMIHGTLESPTVNYIRVSATFDLRSGQNVAFELRKTWFAAIGQHEIYRSTFLLSEGAGVQLIHERPSMDLTEDFIIDEEFDEACRRIDHWEDCDPAALELPHISSLSSVQLLTSPGKRTRLTWTVHHSLTDGWSIASFVNDFALTAGGTAIPPRPSFSAVSKSIRSLQDSQSEDARKYWASKIGQLDVLPRLTLPQSSTPTSKRQSEESVPLRVSPSDLDRVAQVAKVTPAAIFYSAWAVVLSKYCASKDIIMGAVLAGRNVPVEGIAEVCGPLLSTLPLRVRLGSTSSSFELLRDVFTSLCEMSNYQTSSNALIQSATGTKATDLFETLLALQYDFPQASWTSTDVPAPYNIRATETSELPLSILIESSDGSLEARFIYRHDRFEAATMERMSHHFENVLFAMVEGAWNRGLGEVSSSMMTPGETRLLVDGFEGLREPYAGPRTLTAAFAMAAKRFGSLPALESGSVSITYEELDRRSSIVALRLLSTGSESKFIAVLADGSVGWIVAILAILKTGSAYLPIDHKIPHERQRLMLELAETDLVLYPSKTTVGQKLEGVTALSVDEILEENALEDLTLPKQDDTPADDDVVCLIFTSGSTGVQLQNSGILSCLANPIARAHTVPGQRNAQVVAYGFDICVMEIFSTLLYGGVFVLKDENDPLSHLRIADAAFITPSMLGTLDHTSYSNLRVITLVGEGAPQTIVDKWGRERYLINAYGPAEATLSVNYSYCRAGEPINAGRPLPRMASYVLDQDNQPVPVGCTGEILLSGVQVTPGYLKLPEKTRQVFLPDPFHPDLGMTMYRTGDVGRWTPDMQLQVIGRTDNQVKVRGSRVDILDVEAMVRKAYPATASVAVVLSANSLVAFVTPVDIDVGALRAAVQANLPYYCQPNRIVPMDALPLNQNHKVNRKALEALEVELGSSDSTPLESHTERLVAKVWQDTLTTPEHRVGEIGALDNFFDLGGHSLLQIKVAQQLSQALARSVSLKTVIRHLVLRDLAAALDAGSIENGEDLSDSSVVPFLSAPRVHTKPVMPLSYLEAEFYATYATAPDSGAFNMPFAFRVHGVFDHARFAQAFRHVMAKHAVLRSRYLAVDGTPARVVGDEIEGPEVLDCGAALADDVDALIQAEINTPFDLAVDQPVRVKVLVENAAATVVVITMSHVVGDATALAVLLDQLTSSYASPSPLSPAADVSSTAPDDNNNIGDDDDDPYATWTAWTATLPPPSAPLSSFWRQHLASTTPNLLTTFTSKQPSHHGSHRRISIPPRLHLALKRTAAAARVPPHSIALAAVALTLATLTSLPAAADIVLGAPYANRSEPGTGDVVGLLLDRVAIRIPLAEARGEEGANSVAELLAAVAASTQASLTHFCPLRDVARAVGVDDGEELFDCMVTYHTAHETSTRVPRFALPSTPSSSSSNKSQADHIQVEAEQTQTVILPAHAQGAKYPLMFEFTESPCGGRLALDLEYDAAMFGAGDVERLAELVVRALEGVVVGSGKVKEEGGTSVAEVRARLAEFWGRSGGHKQQGVEGMEMDMEGEIEVEAPPVVVAVAA</sequence>
<dbReference type="SUPFAM" id="SSF56801">
    <property type="entry name" value="Acetyl-CoA synthetase-like"/>
    <property type="match status" value="2"/>
</dbReference>
<evidence type="ECO:0000313" key="7">
    <source>
        <dbReference type="EMBL" id="KAK8228848.1"/>
    </source>
</evidence>
<dbReference type="PANTHER" id="PTHR45527">
    <property type="entry name" value="NONRIBOSOMAL PEPTIDE SYNTHETASE"/>
    <property type="match status" value="1"/>
</dbReference>
<evidence type="ECO:0000256" key="5">
    <source>
        <dbReference type="SAM" id="MobiDB-lite"/>
    </source>
</evidence>
<feature type="domain" description="Carrier" evidence="6">
    <location>
        <begin position="491"/>
        <end position="564"/>
    </location>
</feature>
<dbReference type="Gene3D" id="3.30.559.10">
    <property type="entry name" value="Chloramphenicol acetyltransferase-like domain"/>
    <property type="match status" value="2"/>
</dbReference>
<evidence type="ECO:0000256" key="1">
    <source>
        <dbReference type="ARBA" id="ARBA00022450"/>
    </source>
</evidence>
<dbReference type="Pfam" id="PF00668">
    <property type="entry name" value="Condensation"/>
    <property type="match status" value="2"/>
</dbReference>
<name>A0ABR1YFL3_9PEZI</name>
<dbReference type="Proteomes" id="UP001492380">
    <property type="component" value="Unassembled WGS sequence"/>
</dbReference>
<comment type="caution">
    <text evidence="7">The sequence shown here is derived from an EMBL/GenBank/DDBJ whole genome shotgun (WGS) entry which is preliminary data.</text>
</comment>
<dbReference type="Pfam" id="PF00501">
    <property type="entry name" value="AMP-binding"/>
    <property type="match status" value="2"/>
</dbReference>
<dbReference type="InterPro" id="IPR001242">
    <property type="entry name" value="Condensation_dom"/>
</dbReference>
<evidence type="ECO:0000256" key="3">
    <source>
        <dbReference type="ARBA" id="ARBA00022598"/>
    </source>
</evidence>
<dbReference type="InterPro" id="IPR025110">
    <property type="entry name" value="AMP-bd_C"/>
</dbReference>
<keyword evidence="8" id="KW-1185">Reference proteome</keyword>
<dbReference type="PROSITE" id="PS50075">
    <property type="entry name" value="CARRIER"/>
    <property type="match status" value="2"/>
</dbReference>
<feature type="domain" description="Carrier" evidence="6">
    <location>
        <begin position="1535"/>
        <end position="1612"/>
    </location>
</feature>
<proteinExistence type="inferred from homology"/>
<feature type="region of interest" description="Disordered" evidence="5">
    <location>
        <begin position="1790"/>
        <end position="1815"/>
    </location>
</feature>
<reference evidence="7 8" key="1">
    <citation type="submission" date="2024-04" db="EMBL/GenBank/DDBJ databases">
        <title>Phyllosticta paracitricarpa is synonymous to the EU quarantine fungus P. citricarpa based on phylogenomic analyses.</title>
        <authorList>
            <consortium name="Lawrence Berkeley National Laboratory"/>
            <person name="Van Ingen-Buijs V.A."/>
            <person name="Van Westerhoven A.C."/>
            <person name="Haridas S."/>
            <person name="Skiadas P."/>
            <person name="Martin F."/>
            <person name="Groenewald J.Z."/>
            <person name="Crous P.W."/>
            <person name="Seidl M.F."/>
        </authorList>
    </citation>
    <scope>NUCLEOTIDE SEQUENCE [LARGE SCALE GENOMIC DNA]</scope>
    <source>
        <strain evidence="7 8">CBS 123374</strain>
    </source>
</reference>
<dbReference type="InterPro" id="IPR009081">
    <property type="entry name" value="PP-bd_ACP"/>
</dbReference>
<dbReference type="Gene3D" id="3.30.300.30">
    <property type="match status" value="2"/>
</dbReference>